<dbReference type="Gene3D" id="3.40.640.10">
    <property type="entry name" value="Type I PLP-dependent aspartate aminotransferase-like (Major domain)"/>
    <property type="match status" value="1"/>
</dbReference>
<comment type="similarity">
    <text evidence="2">Belongs to the beta-eliminating lyase family.</text>
</comment>
<evidence type="ECO:0000256" key="5">
    <source>
        <dbReference type="PIRSR" id="PIRSR611166-50"/>
    </source>
</evidence>
<dbReference type="NCBIfam" id="NF009709">
    <property type="entry name" value="PRK13238.1"/>
    <property type="match status" value="1"/>
</dbReference>
<evidence type="ECO:0000256" key="4">
    <source>
        <dbReference type="ARBA" id="ARBA00023239"/>
    </source>
</evidence>
<organism evidence="7">
    <name type="scientific">Bellilinea caldifistulae</name>
    <dbReference type="NCBI Taxonomy" id="360411"/>
    <lineage>
        <taxon>Bacteria</taxon>
        <taxon>Bacillati</taxon>
        <taxon>Chloroflexota</taxon>
        <taxon>Anaerolineae</taxon>
        <taxon>Anaerolineales</taxon>
        <taxon>Anaerolineaceae</taxon>
        <taxon>Bellilinea</taxon>
    </lineage>
</organism>
<dbReference type="Gene3D" id="3.90.1150.10">
    <property type="entry name" value="Aspartate Aminotransferase, domain 1"/>
    <property type="match status" value="1"/>
</dbReference>
<sequence>MKPYPVEPFRIKMVEPIQLISPQERQNAMQTAGYNLFNLRAEDVFIDLLTDSGTGTMSQAQWAAMMTGDESYAGARSYYRLAEVMQKIFGFEHFVPTHQGRAAENILTQLLVRPGMYVPSNMHFDTTDGNIRARGGRPTNLVIDEAFDPTNPHPFKGNMDVHKLSAFIEQVGAQNIPFGSITITNNAGGGQPVSLENIRQVAQVYHQYGIPFFIDACRFAENAYFIQQREPGCAHLSTLEIAREIFSLADGAWMSAKKDALVNIGGFLAVRDDDLFQRICNELILREGFVTYGGLAGRDLDAMAVGLMEGLDETYLAYRIGQTAYFADQLKTAGIPIIEPAGGHAIYLDAGRFLPHIPHAEYPGQALAAALYLEGGIRGVEIGSVMFAYPDPDSGEMIYPKLELVRLAIPRRTYTRSHFDYIVDTLKSLSEKSEQLRGYRIVYAPPLLRHFTARFEPI</sequence>
<dbReference type="SUPFAM" id="SSF53383">
    <property type="entry name" value="PLP-dependent transferases"/>
    <property type="match status" value="1"/>
</dbReference>
<evidence type="ECO:0000256" key="1">
    <source>
        <dbReference type="ARBA" id="ARBA00001933"/>
    </source>
</evidence>
<gene>
    <name evidence="7" type="ORF">ENT17_04525</name>
</gene>
<dbReference type="InterPro" id="IPR015422">
    <property type="entry name" value="PyrdxlP-dep_Trfase_small"/>
</dbReference>
<evidence type="ECO:0000259" key="6">
    <source>
        <dbReference type="Pfam" id="PF01212"/>
    </source>
</evidence>
<proteinExistence type="inferred from homology"/>
<dbReference type="InterPro" id="IPR015424">
    <property type="entry name" value="PyrdxlP-dep_Trfase"/>
</dbReference>
<protein>
    <submittedName>
        <fullName evidence="7">Tryptophanase</fullName>
        <ecNumber evidence="7">4.1.99.1</ecNumber>
    </submittedName>
</protein>
<name>A0A7C4Q184_9CHLR</name>
<dbReference type="Pfam" id="PF01212">
    <property type="entry name" value="Beta_elim_lyase"/>
    <property type="match status" value="1"/>
</dbReference>
<feature type="domain" description="Aromatic amino acid beta-eliminating lyase/threonine aldolase" evidence="6">
    <location>
        <begin position="47"/>
        <end position="423"/>
    </location>
</feature>
<dbReference type="AlphaFoldDB" id="A0A7C4Q184"/>
<evidence type="ECO:0000256" key="2">
    <source>
        <dbReference type="ARBA" id="ARBA00009721"/>
    </source>
</evidence>
<keyword evidence="3 5" id="KW-0663">Pyridoxal phosphate</keyword>
<keyword evidence="4 7" id="KW-0456">Lyase</keyword>
<dbReference type="GO" id="GO:0009034">
    <property type="term" value="F:tryptophanase activity"/>
    <property type="evidence" value="ECO:0007669"/>
    <property type="project" value="UniProtKB-EC"/>
</dbReference>
<dbReference type="PANTHER" id="PTHR32325">
    <property type="entry name" value="BETA-ELIMINATING LYASE-LIKE PROTEIN-RELATED"/>
    <property type="match status" value="1"/>
</dbReference>
<accession>A0A7C4Q184</accession>
<feature type="modified residue" description="N6-(pyridoxal phosphate)lysine" evidence="5">
    <location>
        <position position="258"/>
    </location>
</feature>
<comment type="caution">
    <text evidence="7">The sequence shown here is derived from an EMBL/GenBank/DDBJ whole genome shotgun (WGS) entry which is preliminary data.</text>
</comment>
<dbReference type="InterPro" id="IPR001597">
    <property type="entry name" value="ArAA_b-elim_lyase/Thr_aldolase"/>
</dbReference>
<dbReference type="CDD" id="cd00617">
    <property type="entry name" value="Tnase_like"/>
    <property type="match status" value="1"/>
</dbReference>
<dbReference type="InterPro" id="IPR011166">
    <property type="entry name" value="Beta-eliminating_lyase"/>
</dbReference>
<evidence type="ECO:0000313" key="7">
    <source>
        <dbReference type="EMBL" id="HGS86864.1"/>
    </source>
</evidence>
<dbReference type="PANTHER" id="PTHR32325:SF4">
    <property type="entry name" value="TRYPTOPHANASE"/>
    <property type="match status" value="1"/>
</dbReference>
<dbReference type="EMBL" id="DSXR01000051">
    <property type="protein sequence ID" value="HGS86864.1"/>
    <property type="molecule type" value="Genomic_DNA"/>
</dbReference>
<dbReference type="EC" id="4.1.99.1" evidence="7"/>
<reference evidence="7" key="1">
    <citation type="journal article" date="2020" name="mSystems">
        <title>Genome- and Community-Level Interaction Insights into Carbon Utilization and Element Cycling Functions of Hydrothermarchaeota in Hydrothermal Sediment.</title>
        <authorList>
            <person name="Zhou Z."/>
            <person name="Liu Y."/>
            <person name="Xu W."/>
            <person name="Pan J."/>
            <person name="Luo Z.H."/>
            <person name="Li M."/>
        </authorList>
    </citation>
    <scope>NUCLEOTIDE SEQUENCE [LARGE SCALE GENOMIC DNA]</scope>
    <source>
        <strain evidence="7">SpSt-556</strain>
    </source>
</reference>
<evidence type="ECO:0000256" key="3">
    <source>
        <dbReference type="ARBA" id="ARBA00022898"/>
    </source>
</evidence>
<comment type="cofactor">
    <cofactor evidence="1 5">
        <name>pyridoxal 5'-phosphate</name>
        <dbReference type="ChEBI" id="CHEBI:597326"/>
    </cofactor>
</comment>
<dbReference type="PIRSF" id="PIRSF001386">
    <property type="entry name" value="Trpase"/>
    <property type="match status" value="1"/>
</dbReference>
<dbReference type="InterPro" id="IPR015421">
    <property type="entry name" value="PyrdxlP-dep_Trfase_major"/>
</dbReference>